<gene>
    <name evidence="2" type="ORF">SAMN05216581_4290</name>
</gene>
<dbReference type="Proteomes" id="UP000182272">
    <property type="component" value="Chromosome I"/>
</dbReference>
<protein>
    <submittedName>
        <fullName evidence="2">Uncharacterized protein</fullName>
    </submittedName>
</protein>
<evidence type="ECO:0000313" key="2">
    <source>
        <dbReference type="EMBL" id="SEI20697.1"/>
    </source>
</evidence>
<dbReference type="OrthoDB" id="8592798at2"/>
<feature type="chain" id="PRO_5009299228" evidence="1">
    <location>
        <begin position="21"/>
        <end position="71"/>
    </location>
</feature>
<organism evidence="2 3">
    <name type="scientific">Pseudomonas asplenii</name>
    <dbReference type="NCBI Taxonomy" id="53407"/>
    <lineage>
        <taxon>Bacteria</taxon>
        <taxon>Pseudomonadati</taxon>
        <taxon>Pseudomonadota</taxon>
        <taxon>Gammaproteobacteria</taxon>
        <taxon>Pseudomonadales</taxon>
        <taxon>Pseudomonadaceae</taxon>
        <taxon>Pseudomonas</taxon>
    </lineage>
</organism>
<proteinExistence type="predicted"/>
<evidence type="ECO:0000313" key="3">
    <source>
        <dbReference type="Proteomes" id="UP000182272"/>
    </source>
</evidence>
<evidence type="ECO:0000256" key="1">
    <source>
        <dbReference type="SAM" id="SignalP"/>
    </source>
</evidence>
<sequence>MSLRKSTAIISLLIAGSLVAALSSTTVLASADQSTPPKPKCTNQQFWNPKTNKCEPLVSQRAIEHPQASDV</sequence>
<dbReference type="EMBL" id="LT629972">
    <property type="protein sequence ID" value="SEI20697.1"/>
    <property type="molecule type" value="Genomic_DNA"/>
</dbReference>
<accession>A0A1H6P6G9</accession>
<name>A0A1H6P6G9_9PSED</name>
<keyword evidence="1" id="KW-0732">Signal</keyword>
<dbReference type="AlphaFoldDB" id="A0A1H6P6G9"/>
<feature type="signal peptide" evidence="1">
    <location>
        <begin position="1"/>
        <end position="20"/>
    </location>
</feature>
<dbReference type="RefSeq" id="WP_010451530.1">
    <property type="nucleotide sequence ID" value="NZ_LT629972.1"/>
</dbReference>
<reference evidence="2 3" key="1">
    <citation type="submission" date="2016-10" db="EMBL/GenBank/DDBJ databases">
        <authorList>
            <person name="de Groot N.N."/>
        </authorList>
    </citation>
    <scope>NUCLEOTIDE SEQUENCE [LARGE SCALE GENOMIC DNA]</scope>
    <source>
        <strain evidence="2 3">LMG 2158</strain>
    </source>
</reference>